<dbReference type="SUPFAM" id="SSF53756">
    <property type="entry name" value="UDP-Glycosyltransferase/glycogen phosphorylase"/>
    <property type="match status" value="1"/>
</dbReference>
<sequence>MYVSFGSYAHTSRHEILEIANGLLLSGVNFIWVLRPDIVSSDDSGFLSVGFEESVKGRGRILSWCCQIVVISHPVIRGFLTYCGWNSILESIWCTVPLLCYSLLTDQFTNRKLVVDDLKVGINLCDDKKSVNREEVSENINHLMKAKASSEIREQVKKVKKILEDGMEKSIRGDGGPDGATRENENHKSHQEHKREIARDSNSKNDKNAILKVYNDDEPHSSPIFSARFNQIPESDETEEKNEEFPGFFVNVYVNNNMSPELKLKNVDVVLLPEAMVVSVGRSSKNNTMVLKIKAPPASAKNAKRALIDLVTALNVSSSVTAKKLLMMKRTIRLVVSPLSAADLLLIVAFSIVSKRLRGR</sequence>
<keyword evidence="3" id="KW-0472">Membrane</keyword>
<feature type="transmembrane region" description="Helical" evidence="3">
    <location>
        <begin position="334"/>
        <end position="353"/>
    </location>
</feature>
<name>A0ABD1RI08_9LAMI</name>
<dbReference type="Gene3D" id="3.40.50.2000">
    <property type="entry name" value="Glycogen Phosphorylase B"/>
    <property type="match status" value="1"/>
</dbReference>
<dbReference type="PANTHER" id="PTHR48045">
    <property type="entry name" value="UDP-GLYCOSYLTRANSFERASE 72B1"/>
    <property type="match status" value="1"/>
</dbReference>
<accession>A0ABD1RI08</accession>
<reference evidence="5" key="1">
    <citation type="submission" date="2024-07" db="EMBL/GenBank/DDBJ databases">
        <title>Two chromosome-level genome assemblies of Korean endemic species Abeliophyllum distichum and Forsythia ovata (Oleaceae).</title>
        <authorList>
            <person name="Jang H."/>
        </authorList>
    </citation>
    <scope>NUCLEOTIDE SEQUENCE [LARGE SCALE GENOMIC DNA]</scope>
</reference>
<keyword evidence="3" id="KW-1133">Transmembrane helix</keyword>
<dbReference type="Pfam" id="PF00201">
    <property type="entry name" value="UDPGT"/>
    <property type="match status" value="1"/>
</dbReference>
<evidence type="ECO:0000256" key="2">
    <source>
        <dbReference type="SAM" id="MobiDB-lite"/>
    </source>
</evidence>
<dbReference type="PANTHER" id="PTHR48045:SF39">
    <property type="entry name" value="UDP-GLYCOSYLTRANSFERASE 86A1-LIKE"/>
    <property type="match status" value="1"/>
</dbReference>
<evidence type="ECO:0000313" key="5">
    <source>
        <dbReference type="Proteomes" id="UP001604277"/>
    </source>
</evidence>
<evidence type="ECO:0000256" key="1">
    <source>
        <dbReference type="ARBA" id="ARBA00022679"/>
    </source>
</evidence>
<organism evidence="4 5">
    <name type="scientific">Forsythia ovata</name>
    <dbReference type="NCBI Taxonomy" id="205694"/>
    <lineage>
        <taxon>Eukaryota</taxon>
        <taxon>Viridiplantae</taxon>
        <taxon>Streptophyta</taxon>
        <taxon>Embryophyta</taxon>
        <taxon>Tracheophyta</taxon>
        <taxon>Spermatophyta</taxon>
        <taxon>Magnoliopsida</taxon>
        <taxon>eudicotyledons</taxon>
        <taxon>Gunneridae</taxon>
        <taxon>Pentapetalae</taxon>
        <taxon>asterids</taxon>
        <taxon>lamiids</taxon>
        <taxon>Lamiales</taxon>
        <taxon>Oleaceae</taxon>
        <taxon>Forsythieae</taxon>
        <taxon>Forsythia</taxon>
    </lineage>
</organism>
<comment type="caution">
    <text evidence="4">The sequence shown here is derived from an EMBL/GenBank/DDBJ whole genome shotgun (WGS) entry which is preliminary data.</text>
</comment>
<dbReference type="Proteomes" id="UP001604277">
    <property type="component" value="Unassembled WGS sequence"/>
</dbReference>
<dbReference type="AlphaFoldDB" id="A0ABD1RI08"/>
<dbReference type="EMBL" id="JBFOLJ010000012">
    <property type="protein sequence ID" value="KAL2488030.1"/>
    <property type="molecule type" value="Genomic_DNA"/>
</dbReference>
<feature type="compositionally biased region" description="Basic and acidic residues" evidence="2">
    <location>
        <begin position="180"/>
        <end position="206"/>
    </location>
</feature>
<evidence type="ECO:0000313" key="4">
    <source>
        <dbReference type="EMBL" id="KAL2488030.1"/>
    </source>
</evidence>
<gene>
    <name evidence="4" type="ORF">Fot_41322</name>
</gene>
<proteinExistence type="predicted"/>
<dbReference type="InterPro" id="IPR002213">
    <property type="entry name" value="UDP_glucos_trans"/>
</dbReference>
<keyword evidence="5" id="KW-1185">Reference proteome</keyword>
<protein>
    <submittedName>
        <fullName evidence="4">Glycosyltransferase</fullName>
    </submittedName>
</protein>
<dbReference type="GO" id="GO:0016740">
    <property type="term" value="F:transferase activity"/>
    <property type="evidence" value="ECO:0007669"/>
    <property type="project" value="UniProtKB-KW"/>
</dbReference>
<feature type="region of interest" description="Disordered" evidence="2">
    <location>
        <begin position="167"/>
        <end position="206"/>
    </location>
</feature>
<evidence type="ECO:0000256" key="3">
    <source>
        <dbReference type="SAM" id="Phobius"/>
    </source>
</evidence>
<keyword evidence="3" id="KW-0812">Transmembrane</keyword>
<keyword evidence="1" id="KW-0808">Transferase</keyword>
<dbReference type="CDD" id="cd03784">
    <property type="entry name" value="GT1_Gtf-like"/>
    <property type="match status" value="1"/>
</dbReference>